<keyword evidence="3" id="KW-0067">ATP-binding</keyword>
<keyword evidence="5" id="KW-1185">Reference proteome</keyword>
<dbReference type="GO" id="GO:0005524">
    <property type="term" value="F:ATP binding"/>
    <property type="evidence" value="ECO:0007669"/>
    <property type="project" value="UniProtKB-KW"/>
</dbReference>
<dbReference type="GO" id="GO:0017111">
    <property type="term" value="F:ribonucleoside triphosphate phosphatase activity"/>
    <property type="evidence" value="ECO:0007669"/>
    <property type="project" value="InterPro"/>
</dbReference>
<dbReference type="Gene3D" id="3.40.50.300">
    <property type="entry name" value="P-loop containing nucleotide triphosphate hydrolases"/>
    <property type="match status" value="1"/>
</dbReference>
<keyword evidence="1" id="KW-0547">Nucleotide-binding</keyword>
<evidence type="ECO:0000313" key="4">
    <source>
        <dbReference type="EMBL" id="KAG8444546.1"/>
    </source>
</evidence>
<dbReference type="Proteomes" id="UP000812440">
    <property type="component" value="Chromosome 5"/>
</dbReference>
<dbReference type="AlphaFoldDB" id="A0A8T2JQ35"/>
<keyword evidence="2" id="KW-0378">Hydrolase</keyword>
<reference evidence="4" key="1">
    <citation type="thesis" date="2020" institute="ProQuest LLC" country="789 East Eisenhower Parkway, Ann Arbor, MI, USA">
        <title>Comparative Genomics and Chromosome Evolution.</title>
        <authorList>
            <person name="Mudd A.B."/>
        </authorList>
    </citation>
    <scope>NUCLEOTIDE SEQUENCE</scope>
    <source>
        <strain evidence="4">Female2</strain>
        <tissue evidence="4">Blood</tissue>
    </source>
</reference>
<dbReference type="OrthoDB" id="446244at2759"/>
<dbReference type="CDD" id="cd19482">
    <property type="entry name" value="RecA-like_Thep1"/>
    <property type="match status" value="1"/>
</dbReference>
<dbReference type="InterPro" id="IPR027417">
    <property type="entry name" value="P-loop_NTPase"/>
</dbReference>
<sequence>MYKHVFLTGTPGIGKTTLIKKTLEALTSLGFSFDGFYTEEIRDGGRRVGFDIVTLSGKRGILARISSSFPSEKHEFRVGQYVVDINSFEQLALPALNHIASENHKTVCVIDEIGKMELFSQSFVYVVQKALDSAGALVFGTIPIAKGKPLHFIEEIRNRRDVKVFNITKENRDVILQDIVAAIQDCNK</sequence>
<dbReference type="HAMAP" id="MF_00796">
    <property type="entry name" value="NTPase_1"/>
    <property type="match status" value="1"/>
</dbReference>
<dbReference type="EMBL" id="JAACNH010000004">
    <property type="protein sequence ID" value="KAG8444546.1"/>
    <property type="molecule type" value="Genomic_DNA"/>
</dbReference>
<evidence type="ECO:0000313" key="5">
    <source>
        <dbReference type="Proteomes" id="UP000812440"/>
    </source>
</evidence>
<name>A0A8T2JQ35_9PIPI</name>
<protein>
    <recommendedName>
        <fullName evidence="6">Nucleoside-triphosphatase, cancer-related</fullName>
    </recommendedName>
</protein>
<dbReference type="NCBIfam" id="NF010248">
    <property type="entry name" value="PRK13695.1"/>
    <property type="match status" value="1"/>
</dbReference>
<dbReference type="SUPFAM" id="SSF52540">
    <property type="entry name" value="P-loop containing nucleoside triphosphate hydrolases"/>
    <property type="match status" value="1"/>
</dbReference>
<dbReference type="InterPro" id="IPR004948">
    <property type="entry name" value="Nuc-triphosphatase_THEP1"/>
</dbReference>
<dbReference type="PANTHER" id="PTHR43146">
    <property type="entry name" value="CANCER-RELATED NUCLEOSIDE-TRIPHOSPHATASE"/>
    <property type="match status" value="1"/>
</dbReference>
<organism evidence="4 5">
    <name type="scientific">Hymenochirus boettgeri</name>
    <name type="common">Congo dwarf clawed frog</name>
    <dbReference type="NCBI Taxonomy" id="247094"/>
    <lineage>
        <taxon>Eukaryota</taxon>
        <taxon>Metazoa</taxon>
        <taxon>Chordata</taxon>
        <taxon>Craniata</taxon>
        <taxon>Vertebrata</taxon>
        <taxon>Euteleostomi</taxon>
        <taxon>Amphibia</taxon>
        <taxon>Batrachia</taxon>
        <taxon>Anura</taxon>
        <taxon>Pipoidea</taxon>
        <taxon>Pipidae</taxon>
        <taxon>Pipinae</taxon>
        <taxon>Hymenochirus</taxon>
    </lineage>
</organism>
<evidence type="ECO:0000256" key="2">
    <source>
        <dbReference type="ARBA" id="ARBA00022801"/>
    </source>
</evidence>
<evidence type="ECO:0008006" key="6">
    <source>
        <dbReference type="Google" id="ProtNLM"/>
    </source>
</evidence>
<accession>A0A8T2JQ35</accession>
<evidence type="ECO:0000256" key="3">
    <source>
        <dbReference type="ARBA" id="ARBA00022840"/>
    </source>
</evidence>
<proteinExistence type="inferred from homology"/>
<comment type="caution">
    <text evidence="4">The sequence shown here is derived from an EMBL/GenBank/DDBJ whole genome shotgun (WGS) entry which is preliminary data.</text>
</comment>
<dbReference type="Pfam" id="PF03266">
    <property type="entry name" value="NTPase_1"/>
    <property type="match status" value="1"/>
</dbReference>
<gene>
    <name evidence="4" type="ORF">GDO86_009636</name>
</gene>
<evidence type="ECO:0000256" key="1">
    <source>
        <dbReference type="ARBA" id="ARBA00022741"/>
    </source>
</evidence>
<dbReference type="PANTHER" id="PTHR43146:SF1">
    <property type="entry name" value="CANCER-RELATED NUCLEOSIDE-TRIPHOSPHATASE"/>
    <property type="match status" value="1"/>
</dbReference>